<gene>
    <name evidence="1" type="ORF">GPM918_LOCUS23004</name>
    <name evidence="2" type="ORF">OVA965_LOCUS26138</name>
    <name evidence="3" type="ORF">SRO942_LOCUS23002</name>
    <name evidence="4" type="ORF">TMI583_LOCUS26876</name>
</gene>
<protein>
    <submittedName>
        <fullName evidence="1">Uncharacterized protein</fullName>
    </submittedName>
</protein>
<name>A0A814VGG5_9BILA</name>
<dbReference type="Proteomes" id="UP000681722">
    <property type="component" value="Unassembled WGS sequence"/>
</dbReference>
<dbReference type="EMBL" id="CAJOBA010038141">
    <property type="protein sequence ID" value="CAF4055635.1"/>
    <property type="molecule type" value="Genomic_DNA"/>
</dbReference>
<evidence type="ECO:0000313" key="4">
    <source>
        <dbReference type="EMBL" id="CAF4055635.1"/>
    </source>
</evidence>
<organism evidence="1 5">
    <name type="scientific">Didymodactylos carnosus</name>
    <dbReference type="NCBI Taxonomy" id="1234261"/>
    <lineage>
        <taxon>Eukaryota</taxon>
        <taxon>Metazoa</taxon>
        <taxon>Spiralia</taxon>
        <taxon>Gnathifera</taxon>
        <taxon>Rotifera</taxon>
        <taxon>Eurotatoria</taxon>
        <taxon>Bdelloidea</taxon>
        <taxon>Philodinida</taxon>
        <taxon>Philodinidae</taxon>
        <taxon>Didymodactylos</taxon>
    </lineage>
</organism>
<sequence>MQSSRTYKEHKECPIHFHHCGGKHVDTGYKCPLIEYYRLRKQPEKHPLDVQLFIPLEYRNSSDRTKTIFDKRAYQQQQQHLNYNINDQKAWPKVLHSTPALNQNINEIIQSLDSLNARDGITFFQLLGSISPQILDKR</sequence>
<dbReference type="Proteomes" id="UP000663829">
    <property type="component" value="Unassembled WGS sequence"/>
</dbReference>
<keyword evidence="5" id="KW-1185">Reference proteome</keyword>
<evidence type="ECO:0000313" key="1">
    <source>
        <dbReference type="EMBL" id="CAF1187071.1"/>
    </source>
</evidence>
<dbReference type="Proteomes" id="UP000682733">
    <property type="component" value="Unassembled WGS sequence"/>
</dbReference>
<reference evidence="1" key="1">
    <citation type="submission" date="2021-02" db="EMBL/GenBank/DDBJ databases">
        <authorList>
            <person name="Nowell W R."/>
        </authorList>
    </citation>
    <scope>NUCLEOTIDE SEQUENCE</scope>
</reference>
<dbReference type="EMBL" id="CAJNOQ010008059">
    <property type="protein sequence ID" value="CAF1187071.1"/>
    <property type="molecule type" value="Genomic_DNA"/>
</dbReference>
<dbReference type="EMBL" id="CAJNOK010016590">
    <property type="protein sequence ID" value="CAF1247981.1"/>
    <property type="molecule type" value="Genomic_DNA"/>
</dbReference>
<evidence type="ECO:0000313" key="2">
    <source>
        <dbReference type="EMBL" id="CAF1247981.1"/>
    </source>
</evidence>
<evidence type="ECO:0000313" key="5">
    <source>
        <dbReference type="Proteomes" id="UP000663829"/>
    </source>
</evidence>
<dbReference type="Proteomes" id="UP000677228">
    <property type="component" value="Unassembled WGS sequence"/>
</dbReference>
<dbReference type="EMBL" id="CAJOBC010008059">
    <property type="protein sequence ID" value="CAF3951298.1"/>
    <property type="molecule type" value="Genomic_DNA"/>
</dbReference>
<proteinExistence type="predicted"/>
<comment type="caution">
    <text evidence="1">The sequence shown here is derived from an EMBL/GenBank/DDBJ whole genome shotgun (WGS) entry which is preliminary data.</text>
</comment>
<evidence type="ECO:0000313" key="3">
    <source>
        <dbReference type="EMBL" id="CAF3951298.1"/>
    </source>
</evidence>
<accession>A0A814VGG5</accession>
<dbReference type="AlphaFoldDB" id="A0A814VGG5"/>